<feature type="compositionally biased region" description="Gly residues" evidence="1">
    <location>
        <begin position="1"/>
        <end position="19"/>
    </location>
</feature>
<evidence type="ECO:0000313" key="2">
    <source>
        <dbReference type="EMBL" id="KAF1371510.1"/>
    </source>
</evidence>
<evidence type="ECO:0000256" key="1">
    <source>
        <dbReference type="SAM" id="MobiDB-lite"/>
    </source>
</evidence>
<feature type="non-terminal residue" evidence="2">
    <location>
        <position position="1"/>
    </location>
</feature>
<feature type="compositionally biased region" description="Basic and acidic residues" evidence="1">
    <location>
        <begin position="43"/>
        <end position="54"/>
    </location>
</feature>
<organism evidence="2 3">
    <name type="scientific">Perca fluviatilis</name>
    <name type="common">European perch</name>
    <dbReference type="NCBI Taxonomy" id="8168"/>
    <lineage>
        <taxon>Eukaryota</taxon>
        <taxon>Metazoa</taxon>
        <taxon>Chordata</taxon>
        <taxon>Craniata</taxon>
        <taxon>Vertebrata</taxon>
        <taxon>Euteleostomi</taxon>
        <taxon>Actinopterygii</taxon>
        <taxon>Neopterygii</taxon>
        <taxon>Teleostei</taxon>
        <taxon>Neoteleostei</taxon>
        <taxon>Acanthomorphata</taxon>
        <taxon>Eupercaria</taxon>
        <taxon>Perciformes</taxon>
        <taxon>Percoidei</taxon>
        <taxon>Percidae</taxon>
        <taxon>Percinae</taxon>
        <taxon>Perca</taxon>
    </lineage>
</organism>
<feature type="region of interest" description="Disordered" evidence="1">
    <location>
        <begin position="87"/>
        <end position="128"/>
    </location>
</feature>
<dbReference type="Proteomes" id="UP000465112">
    <property type="component" value="Unassembled WGS sequence"/>
</dbReference>
<dbReference type="AlphaFoldDB" id="A0A6A5DW12"/>
<feature type="region of interest" description="Disordered" evidence="1">
    <location>
        <begin position="1"/>
        <end position="74"/>
    </location>
</feature>
<proteinExistence type="predicted"/>
<evidence type="ECO:0000313" key="3">
    <source>
        <dbReference type="Proteomes" id="UP000465112"/>
    </source>
</evidence>
<comment type="caution">
    <text evidence="2">The sequence shown here is derived from an EMBL/GenBank/DDBJ whole genome shotgun (WGS) entry which is preliminary data.</text>
</comment>
<protein>
    <submittedName>
        <fullName evidence="2">Uncharacterized protein</fullName>
    </submittedName>
</protein>
<keyword evidence="3" id="KW-1185">Reference proteome</keyword>
<gene>
    <name evidence="2" type="ORF">PFLUV_G00277530</name>
</gene>
<feature type="compositionally biased region" description="Low complexity" evidence="1">
    <location>
        <begin position="32"/>
        <end position="42"/>
    </location>
</feature>
<name>A0A6A5DW12_PERFL</name>
<reference evidence="2 3" key="1">
    <citation type="submission" date="2019-06" db="EMBL/GenBank/DDBJ databases">
        <title>A chromosome-scale genome assembly of the European perch, Perca fluviatilis.</title>
        <authorList>
            <person name="Roques C."/>
            <person name="Zahm M."/>
            <person name="Cabau C."/>
            <person name="Klopp C."/>
            <person name="Bouchez O."/>
            <person name="Donnadieu C."/>
            <person name="Kuhl H."/>
            <person name="Gislard M."/>
            <person name="Guendouz S."/>
            <person name="Journot L."/>
            <person name="Haffray P."/>
            <person name="Bestin A."/>
            <person name="Morvezen R."/>
            <person name="Feron R."/>
            <person name="Wen M."/>
            <person name="Jouanno E."/>
            <person name="Herpin A."/>
            <person name="Schartl M."/>
            <person name="Postlethwait J."/>
            <person name="Schaerlinger B."/>
            <person name="Chardard D."/>
            <person name="Lecocq T."/>
            <person name="Poncet C."/>
            <person name="Jaffrelo L."/>
            <person name="Lampietro C."/>
            <person name="Guiguen Y."/>
        </authorList>
    </citation>
    <scope>NUCLEOTIDE SEQUENCE [LARGE SCALE GENOMIC DNA]</scope>
    <source>
        <tissue evidence="2">Blood</tissue>
    </source>
</reference>
<accession>A0A6A5DW12</accession>
<dbReference type="EMBL" id="VHII01000029">
    <property type="protein sequence ID" value="KAF1371510.1"/>
    <property type="molecule type" value="Genomic_DNA"/>
</dbReference>
<sequence>AAEGPGGAAQRSGGEGESGGEAAERDRLGQTGSSAAARAARGNGEREEPAELRRGGAGTGTHGAEEGGAGAGVAGSLGAARVSAEVAAANARGRSSILQHQETERRETAAAGQRGGGEDQEEAELSVRDVSRCSQLLAGRR</sequence>
<feature type="compositionally biased region" description="Gly residues" evidence="1">
    <location>
        <begin position="55"/>
        <end position="74"/>
    </location>
</feature>